<name>A0ABT6SUG1_9ACTN</name>
<reference evidence="5 6" key="1">
    <citation type="submission" date="2023-05" db="EMBL/GenBank/DDBJ databases">
        <title>Draft genome sequence of Streptomyces sp. B-S-A12 isolated from a cave soil in Thailand.</title>
        <authorList>
            <person name="Chamroensaksri N."/>
            <person name="Muangham S."/>
        </authorList>
    </citation>
    <scope>NUCLEOTIDE SEQUENCE [LARGE SCALE GENOMIC DNA]</scope>
    <source>
        <strain evidence="5 6">B-S-A12</strain>
    </source>
</reference>
<comment type="caution">
    <text evidence="5">The sequence shown here is derived from an EMBL/GenBank/DDBJ whole genome shotgun (WGS) entry which is preliminary data.</text>
</comment>
<dbReference type="InterPro" id="IPR048666">
    <property type="entry name" value="RedAm-like_C"/>
</dbReference>
<dbReference type="InterPro" id="IPR036291">
    <property type="entry name" value="NAD(P)-bd_dom_sf"/>
</dbReference>
<evidence type="ECO:0000259" key="4">
    <source>
        <dbReference type="Pfam" id="PF21761"/>
    </source>
</evidence>
<keyword evidence="2" id="KW-0560">Oxidoreductase</keyword>
<dbReference type="PANTHER" id="PTHR43580">
    <property type="entry name" value="OXIDOREDUCTASE GLYR1-RELATED"/>
    <property type="match status" value="1"/>
</dbReference>
<evidence type="ECO:0000313" key="6">
    <source>
        <dbReference type="Proteomes" id="UP001237105"/>
    </source>
</evidence>
<gene>
    <name evidence="5" type="ORF">QIT00_11890</name>
</gene>
<dbReference type="EMBL" id="JASCIS010000009">
    <property type="protein sequence ID" value="MDI3419248.1"/>
    <property type="molecule type" value="Genomic_DNA"/>
</dbReference>
<comment type="similarity">
    <text evidence="1">Belongs to the HIBADH-related family.</text>
</comment>
<dbReference type="RefSeq" id="WP_282535148.1">
    <property type="nucleotide sequence ID" value="NZ_JASCIS010000009.1"/>
</dbReference>
<keyword evidence="6" id="KW-1185">Reference proteome</keyword>
<dbReference type="InterPro" id="IPR013328">
    <property type="entry name" value="6PGD_dom2"/>
</dbReference>
<feature type="domain" description="NADPH-dependent reductive aminase-like C-terminal" evidence="4">
    <location>
        <begin position="163"/>
        <end position="288"/>
    </location>
</feature>
<evidence type="ECO:0000259" key="3">
    <source>
        <dbReference type="Pfam" id="PF03446"/>
    </source>
</evidence>
<dbReference type="Pfam" id="PF21761">
    <property type="entry name" value="RedAm-like_C"/>
    <property type="match status" value="1"/>
</dbReference>
<dbReference type="Gene3D" id="3.40.50.720">
    <property type="entry name" value="NAD(P)-binding Rossmann-like Domain"/>
    <property type="match status" value="1"/>
</dbReference>
<dbReference type="InterPro" id="IPR015815">
    <property type="entry name" value="HIBADH-related"/>
</dbReference>
<feature type="domain" description="6-phosphogluconate dehydrogenase NADP-binding" evidence="3">
    <location>
        <begin position="8"/>
        <end position="159"/>
    </location>
</feature>
<evidence type="ECO:0000256" key="1">
    <source>
        <dbReference type="ARBA" id="ARBA00009080"/>
    </source>
</evidence>
<dbReference type="PANTHER" id="PTHR43580:SF2">
    <property type="entry name" value="CYTOKINE-LIKE NUCLEAR FACTOR N-PAC"/>
    <property type="match status" value="1"/>
</dbReference>
<evidence type="ECO:0000256" key="2">
    <source>
        <dbReference type="ARBA" id="ARBA00023002"/>
    </source>
</evidence>
<protein>
    <submittedName>
        <fullName evidence="5">NAD(P)-binding domain-containing protein</fullName>
    </submittedName>
</protein>
<organism evidence="5 6">
    <name type="scientific">Streptomyces luteolus</name>
    <dbReference type="NCBI Taxonomy" id="3043615"/>
    <lineage>
        <taxon>Bacteria</taxon>
        <taxon>Bacillati</taxon>
        <taxon>Actinomycetota</taxon>
        <taxon>Actinomycetes</taxon>
        <taxon>Kitasatosporales</taxon>
        <taxon>Streptomycetaceae</taxon>
        <taxon>Streptomyces</taxon>
    </lineage>
</organism>
<accession>A0ABT6SUG1</accession>
<proteinExistence type="inferred from homology"/>
<evidence type="ECO:0000313" key="5">
    <source>
        <dbReference type="EMBL" id="MDI3419248.1"/>
    </source>
</evidence>
<dbReference type="Pfam" id="PF03446">
    <property type="entry name" value="NAD_binding_2"/>
    <property type="match status" value="1"/>
</dbReference>
<dbReference type="InterPro" id="IPR051265">
    <property type="entry name" value="HIBADH-related_NP60_sf"/>
</dbReference>
<sequence length="295" mass="30544">MSIDQQAVTVIGLGSMGSALAAALLDRGHLVTVWNRTPDKARDLVERGARLAATPEEAVAASPLTLTCVFDEAVLRKLLTPIAGALAGRVVVNVTSGSAEQARELDAWLRSHGAEHLDGGIMTTPPGVGDPSMMFLYSGSSAAFDACRSTLQVLGDAVYLGADPGLASLYDTALLGLMWSTLTGWLHGSALVGADGVAAAAFTPVAVRWLTAVAGFMTTYAGQVDAGRYPGDDATVDVQIATVRHLVHAAQARGVDTELPELLESFMRRAAAAGHGSDSYAAVIEALRTSDTAQV</sequence>
<dbReference type="PIRSF" id="PIRSF000103">
    <property type="entry name" value="HIBADH"/>
    <property type="match status" value="1"/>
</dbReference>
<dbReference type="Proteomes" id="UP001237105">
    <property type="component" value="Unassembled WGS sequence"/>
</dbReference>
<dbReference type="InterPro" id="IPR006115">
    <property type="entry name" value="6PGDH_NADP-bd"/>
</dbReference>
<dbReference type="SUPFAM" id="SSF51735">
    <property type="entry name" value="NAD(P)-binding Rossmann-fold domains"/>
    <property type="match status" value="1"/>
</dbReference>
<dbReference type="Gene3D" id="1.10.1040.10">
    <property type="entry name" value="N-(1-d-carboxylethyl)-l-norvaline Dehydrogenase, domain 2"/>
    <property type="match status" value="1"/>
</dbReference>